<dbReference type="GO" id="GO:0016787">
    <property type="term" value="F:hydrolase activity"/>
    <property type="evidence" value="ECO:0007669"/>
    <property type="project" value="UniProtKB-KW"/>
</dbReference>
<gene>
    <name evidence="6" type="ORF">HX876_25885</name>
</gene>
<comment type="caution">
    <text evidence="6">The sequence shown here is derived from an EMBL/GenBank/DDBJ whole genome shotgun (WGS) entry which is preliminary data.</text>
</comment>
<evidence type="ECO:0000259" key="5">
    <source>
        <dbReference type="SMART" id="SM00849"/>
    </source>
</evidence>
<dbReference type="PANTHER" id="PTHR42978">
    <property type="entry name" value="QUORUM-QUENCHING LACTONASE YTNP-RELATED-RELATED"/>
    <property type="match status" value="1"/>
</dbReference>
<dbReference type="InterPro" id="IPR001279">
    <property type="entry name" value="Metallo-B-lactamas"/>
</dbReference>
<protein>
    <submittedName>
        <fullName evidence="6">MBL fold metallo-hydrolase</fullName>
    </submittedName>
</protein>
<keyword evidence="2" id="KW-0479">Metal-binding</keyword>
<dbReference type="InterPro" id="IPR051013">
    <property type="entry name" value="MBL_superfamily_lactonases"/>
</dbReference>
<dbReference type="AlphaFoldDB" id="A0A7Y7YIM9"/>
<organism evidence="6 7">
    <name type="scientific">Pseudomonas gingeri</name>
    <dbReference type="NCBI Taxonomy" id="117681"/>
    <lineage>
        <taxon>Bacteria</taxon>
        <taxon>Pseudomonadati</taxon>
        <taxon>Pseudomonadota</taxon>
        <taxon>Gammaproteobacteria</taxon>
        <taxon>Pseudomonadales</taxon>
        <taxon>Pseudomonadaceae</taxon>
        <taxon>Pseudomonas</taxon>
    </lineage>
</organism>
<evidence type="ECO:0000256" key="4">
    <source>
        <dbReference type="ARBA" id="ARBA00022833"/>
    </source>
</evidence>
<sequence>MCTYHFGNVSVTRVTEQRGPGFTPEMLYPDWDSQALEPHRTLMVPDCFDPLLNRFIASIHTWVVKTPHHTILIDSCAGNHKERPGMPRFHQQELPFLERLAEAGVTPESVDYVMCTHLHADHCGWNTRLVDGRWVPTFPNAKYVFSRAEHEYWLNQIGQEGFNANVFEDSVLPVIEKGQALIVDNEGLISDTLLIHPTPGHSVGHLAIELLHHAQGGLFSGDIMHQPLQVFRPEWNSCFCSHPEQARASRRWLLEQAAERGLTVFTSHFANTSAGLVTEAGGQFDWRFI</sequence>
<accession>A0A7Y7YIM9</accession>
<dbReference type="Gene3D" id="3.60.15.10">
    <property type="entry name" value="Ribonuclease Z/Hydroxyacylglutathione hydrolase-like"/>
    <property type="match status" value="1"/>
</dbReference>
<dbReference type="SMART" id="SM00849">
    <property type="entry name" value="Lactamase_B"/>
    <property type="match status" value="1"/>
</dbReference>
<evidence type="ECO:0000313" key="6">
    <source>
        <dbReference type="EMBL" id="NWC35805.1"/>
    </source>
</evidence>
<dbReference type="GO" id="GO:0046872">
    <property type="term" value="F:metal ion binding"/>
    <property type="evidence" value="ECO:0007669"/>
    <property type="project" value="UniProtKB-KW"/>
</dbReference>
<evidence type="ECO:0000256" key="3">
    <source>
        <dbReference type="ARBA" id="ARBA00022801"/>
    </source>
</evidence>
<keyword evidence="3 6" id="KW-0378">Hydrolase</keyword>
<keyword evidence="4" id="KW-0862">Zinc</keyword>
<dbReference type="EMBL" id="JACAQD010000035">
    <property type="protein sequence ID" value="NWC35805.1"/>
    <property type="molecule type" value="Genomic_DNA"/>
</dbReference>
<dbReference type="Proteomes" id="UP000520592">
    <property type="component" value="Unassembled WGS sequence"/>
</dbReference>
<dbReference type="Pfam" id="PF00753">
    <property type="entry name" value="Lactamase_B"/>
    <property type="match status" value="1"/>
</dbReference>
<name>A0A7Y7YIM9_9PSED</name>
<evidence type="ECO:0000313" key="7">
    <source>
        <dbReference type="Proteomes" id="UP000520592"/>
    </source>
</evidence>
<dbReference type="RefSeq" id="WP_177063126.1">
    <property type="nucleotide sequence ID" value="NZ_JACAPB010000001.1"/>
</dbReference>
<evidence type="ECO:0000256" key="1">
    <source>
        <dbReference type="ARBA" id="ARBA00007749"/>
    </source>
</evidence>
<dbReference type="SUPFAM" id="SSF56281">
    <property type="entry name" value="Metallo-hydrolase/oxidoreductase"/>
    <property type="match status" value="1"/>
</dbReference>
<reference evidence="6 7" key="1">
    <citation type="submission" date="2020-04" db="EMBL/GenBank/DDBJ databases">
        <title>Molecular characterization of pseudomonads from Agaricus bisporus reveal novel blotch 2 pathogens in Western Europe.</title>
        <authorList>
            <person name="Taparia T."/>
            <person name="Krijger M."/>
            <person name="Haynes E."/>
            <person name="Elpinstone J.G."/>
            <person name="Noble R."/>
            <person name="Van Der Wolf J."/>
        </authorList>
    </citation>
    <scope>NUCLEOTIDE SEQUENCE [LARGE SCALE GENOMIC DNA]</scope>
    <source>
        <strain evidence="6 7">IPO3737</strain>
    </source>
</reference>
<dbReference type="PANTHER" id="PTHR42978:SF6">
    <property type="entry name" value="QUORUM-QUENCHING LACTONASE YTNP-RELATED"/>
    <property type="match status" value="1"/>
</dbReference>
<feature type="domain" description="Metallo-beta-lactamase" evidence="5">
    <location>
        <begin position="58"/>
        <end position="268"/>
    </location>
</feature>
<comment type="similarity">
    <text evidence="1">Belongs to the metallo-beta-lactamase superfamily.</text>
</comment>
<dbReference type="CDD" id="cd16277">
    <property type="entry name" value="metallo-hydrolase-like_MBL-fold"/>
    <property type="match status" value="1"/>
</dbReference>
<evidence type="ECO:0000256" key="2">
    <source>
        <dbReference type="ARBA" id="ARBA00022723"/>
    </source>
</evidence>
<dbReference type="InterPro" id="IPR036866">
    <property type="entry name" value="RibonucZ/Hydroxyglut_hydro"/>
</dbReference>
<proteinExistence type="inferred from homology"/>